<feature type="domain" description="ABC transporter" evidence="12">
    <location>
        <begin position="2"/>
        <end position="225"/>
    </location>
</feature>
<evidence type="ECO:0000313" key="13">
    <source>
        <dbReference type="EMBL" id="MCP1673127.1"/>
    </source>
</evidence>
<gene>
    <name evidence="11" type="primary">ftsE</name>
    <name evidence="13" type="ORF">J2T57_000219</name>
</gene>
<evidence type="ECO:0000256" key="5">
    <source>
        <dbReference type="ARBA" id="ARBA00022475"/>
    </source>
</evidence>
<dbReference type="InterPro" id="IPR015854">
    <property type="entry name" value="ABC_transpr_LolD-like"/>
</dbReference>
<dbReference type="SUPFAM" id="SSF52540">
    <property type="entry name" value="P-loop containing nucleoside triphosphate hydrolases"/>
    <property type="match status" value="1"/>
</dbReference>
<dbReference type="AlphaFoldDB" id="A0AAE3G0K1"/>
<dbReference type="GO" id="GO:0022857">
    <property type="term" value="F:transmembrane transporter activity"/>
    <property type="evidence" value="ECO:0007669"/>
    <property type="project" value="TreeGrafter"/>
</dbReference>
<dbReference type="PANTHER" id="PTHR24220:SF470">
    <property type="entry name" value="CELL DIVISION ATP-BINDING PROTEIN FTSE"/>
    <property type="match status" value="1"/>
</dbReference>
<dbReference type="InterPro" id="IPR003593">
    <property type="entry name" value="AAA+_ATPase"/>
</dbReference>
<dbReference type="EMBL" id="JALJXV010000001">
    <property type="protein sequence ID" value="MCP1673127.1"/>
    <property type="molecule type" value="Genomic_DNA"/>
</dbReference>
<dbReference type="SMART" id="SM00382">
    <property type="entry name" value="AAA"/>
    <property type="match status" value="1"/>
</dbReference>
<dbReference type="PROSITE" id="PS00211">
    <property type="entry name" value="ABC_TRANSPORTER_1"/>
    <property type="match status" value="1"/>
</dbReference>
<evidence type="ECO:0000256" key="7">
    <source>
        <dbReference type="ARBA" id="ARBA00022741"/>
    </source>
</evidence>
<comment type="subunit">
    <text evidence="11">Homodimer. Forms a membrane-associated complex with FtsX.</text>
</comment>
<dbReference type="Pfam" id="PF00005">
    <property type="entry name" value="ABC_tran"/>
    <property type="match status" value="1"/>
</dbReference>
<comment type="subcellular location">
    <subcellularLocation>
        <location evidence="11">Cell inner membrane</location>
        <topology evidence="11">Peripheral membrane protein</topology>
        <orientation evidence="11">Cytoplasmic side</orientation>
    </subcellularLocation>
    <subcellularLocation>
        <location evidence="2">Cell membrane</location>
        <topology evidence="2">Peripheral membrane protein</topology>
    </subcellularLocation>
</comment>
<evidence type="ECO:0000256" key="2">
    <source>
        <dbReference type="ARBA" id="ARBA00004202"/>
    </source>
</evidence>
<keyword evidence="9 11" id="KW-0472">Membrane</keyword>
<evidence type="ECO:0000256" key="4">
    <source>
        <dbReference type="ARBA" id="ARBA00020019"/>
    </source>
</evidence>
<evidence type="ECO:0000256" key="10">
    <source>
        <dbReference type="ARBA" id="ARBA00023306"/>
    </source>
</evidence>
<dbReference type="PANTHER" id="PTHR24220">
    <property type="entry name" value="IMPORT ATP-BINDING PROTEIN"/>
    <property type="match status" value="1"/>
</dbReference>
<comment type="function">
    <text evidence="1">Part of the ABC transporter FtsEX involved in cellular division. Important for assembly or stability of the septal ring.</text>
</comment>
<comment type="similarity">
    <text evidence="3 11">Belongs to the ABC transporter superfamily.</text>
</comment>
<dbReference type="InterPro" id="IPR003439">
    <property type="entry name" value="ABC_transporter-like_ATP-bd"/>
</dbReference>
<sequence>MIRFKAVSKRYPGGHDALRGLDFHVERGELVFLTGHSGAGKSTLLKLIPVLERPSGGSINVHGVDLSRLGKRRIPFLRRRIGMIFQDHRLLLDRTIYDNVALPLIINGVAQRDIPRRVRAALDKVGLLNREKAYPVTLSGGEQQRVGIARAVVTRPPILLADEPTGNLDPELSADIMTLFEQFNRVGVTILIASHDLGLIQRMRHRCLVLERGALIDDLRPGGAA</sequence>
<keyword evidence="10 11" id="KW-0131">Cell cycle</keyword>
<name>A0AAE3G0K1_9GAMM</name>
<dbReference type="GO" id="GO:0051301">
    <property type="term" value="P:cell division"/>
    <property type="evidence" value="ECO:0007669"/>
    <property type="project" value="UniProtKB-UniRule"/>
</dbReference>
<organism evidence="13 14">
    <name type="scientific">Natronocella acetinitrilica</name>
    <dbReference type="NCBI Taxonomy" id="414046"/>
    <lineage>
        <taxon>Bacteria</taxon>
        <taxon>Pseudomonadati</taxon>
        <taxon>Pseudomonadota</taxon>
        <taxon>Gammaproteobacteria</taxon>
        <taxon>Chromatiales</taxon>
        <taxon>Ectothiorhodospiraceae</taxon>
        <taxon>Natronocella</taxon>
    </lineage>
</organism>
<keyword evidence="14" id="KW-1185">Reference proteome</keyword>
<dbReference type="RefSeq" id="WP_253472947.1">
    <property type="nucleotide sequence ID" value="NZ_JALJXV010000001.1"/>
</dbReference>
<keyword evidence="5 11" id="KW-1003">Cell membrane</keyword>
<dbReference type="FunFam" id="3.40.50.300:FF:000056">
    <property type="entry name" value="Cell division ATP-binding protein FtsE"/>
    <property type="match status" value="1"/>
</dbReference>
<evidence type="ECO:0000256" key="11">
    <source>
        <dbReference type="RuleBase" id="RU365094"/>
    </source>
</evidence>
<dbReference type="InterPro" id="IPR005286">
    <property type="entry name" value="Cell_div_FtsE"/>
</dbReference>
<dbReference type="InterPro" id="IPR017871">
    <property type="entry name" value="ABC_transporter-like_CS"/>
</dbReference>
<comment type="caution">
    <text evidence="13">The sequence shown here is derived from an EMBL/GenBank/DDBJ whole genome shotgun (WGS) entry which is preliminary data.</text>
</comment>
<keyword evidence="7 11" id="KW-0547">Nucleotide-binding</keyword>
<accession>A0AAE3G0K1</accession>
<evidence type="ECO:0000256" key="1">
    <source>
        <dbReference type="ARBA" id="ARBA00002579"/>
    </source>
</evidence>
<dbReference type="NCBIfam" id="TIGR02673">
    <property type="entry name" value="FtsE"/>
    <property type="match status" value="1"/>
</dbReference>
<dbReference type="PROSITE" id="PS50893">
    <property type="entry name" value="ABC_TRANSPORTER_2"/>
    <property type="match status" value="1"/>
</dbReference>
<keyword evidence="8 11" id="KW-0067">ATP-binding</keyword>
<proteinExistence type="inferred from homology"/>
<dbReference type="GO" id="GO:0016887">
    <property type="term" value="F:ATP hydrolysis activity"/>
    <property type="evidence" value="ECO:0007669"/>
    <property type="project" value="InterPro"/>
</dbReference>
<dbReference type="GO" id="GO:0005886">
    <property type="term" value="C:plasma membrane"/>
    <property type="evidence" value="ECO:0007669"/>
    <property type="project" value="UniProtKB-SubCell"/>
</dbReference>
<evidence type="ECO:0000256" key="6">
    <source>
        <dbReference type="ARBA" id="ARBA00022618"/>
    </source>
</evidence>
<evidence type="ECO:0000256" key="3">
    <source>
        <dbReference type="ARBA" id="ARBA00005417"/>
    </source>
</evidence>
<reference evidence="13" key="1">
    <citation type="submission" date="2022-03" db="EMBL/GenBank/DDBJ databases">
        <title>Genomic Encyclopedia of Type Strains, Phase III (KMG-III): the genomes of soil and plant-associated and newly described type strains.</title>
        <authorList>
            <person name="Whitman W."/>
        </authorList>
    </citation>
    <scope>NUCLEOTIDE SEQUENCE</scope>
    <source>
        <strain evidence="13">ANL 6-2</strain>
    </source>
</reference>
<dbReference type="InterPro" id="IPR027417">
    <property type="entry name" value="P-loop_NTPase"/>
</dbReference>
<evidence type="ECO:0000256" key="8">
    <source>
        <dbReference type="ARBA" id="ARBA00022840"/>
    </source>
</evidence>
<dbReference type="Proteomes" id="UP001205843">
    <property type="component" value="Unassembled WGS sequence"/>
</dbReference>
<evidence type="ECO:0000256" key="9">
    <source>
        <dbReference type="ARBA" id="ARBA00023136"/>
    </source>
</evidence>
<evidence type="ECO:0000313" key="14">
    <source>
        <dbReference type="Proteomes" id="UP001205843"/>
    </source>
</evidence>
<keyword evidence="6 11" id="KW-0132">Cell division</keyword>
<evidence type="ECO:0000259" key="12">
    <source>
        <dbReference type="PROSITE" id="PS50893"/>
    </source>
</evidence>
<protein>
    <recommendedName>
        <fullName evidence="4 11">Cell division ATP-binding protein FtsE</fullName>
    </recommendedName>
</protein>
<dbReference type="Gene3D" id="3.40.50.300">
    <property type="entry name" value="P-loop containing nucleotide triphosphate hydrolases"/>
    <property type="match status" value="1"/>
</dbReference>
<dbReference type="GO" id="GO:0005524">
    <property type="term" value="F:ATP binding"/>
    <property type="evidence" value="ECO:0007669"/>
    <property type="project" value="UniProtKB-UniRule"/>
</dbReference>